<evidence type="ECO:0000256" key="3">
    <source>
        <dbReference type="ARBA" id="ARBA00006114"/>
    </source>
</evidence>
<keyword evidence="9 11" id="KW-0067">ATP-binding</keyword>
<dbReference type="InterPro" id="IPR054350">
    <property type="entry name" value="PurT/PurK_preATP-grasp"/>
</dbReference>
<evidence type="ECO:0000256" key="5">
    <source>
        <dbReference type="ARBA" id="ARBA00021059"/>
    </source>
</evidence>
<evidence type="ECO:0000256" key="8">
    <source>
        <dbReference type="ARBA" id="ARBA00022793"/>
    </source>
</evidence>
<dbReference type="Pfam" id="PF02222">
    <property type="entry name" value="ATP-grasp"/>
    <property type="match status" value="1"/>
</dbReference>
<comment type="similarity">
    <text evidence="3 11">In the C-terminal section; belongs to the AIR carboxylase family. Class I subfamily.</text>
</comment>
<comment type="pathway">
    <text evidence="2 11">Purine metabolism; IMP biosynthesis via de novo pathway; 5-amino-1-(5-phospho-D-ribosyl)imidazole-4-carboxylate from 5-amino-1-(5-phospho-D-ribosyl)imidazole (carboxylase route): step 1/1.</text>
</comment>
<dbReference type="Pfam" id="PF22660">
    <property type="entry name" value="RS_preATP-grasp-like"/>
    <property type="match status" value="1"/>
</dbReference>
<dbReference type="PANTHER" id="PTHR11609">
    <property type="entry name" value="PURINE BIOSYNTHESIS PROTEIN 6/7, PUR6/7"/>
    <property type="match status" value="1"/>
</dbReference>
<dbReference type="Pfam" id="PF17769">
    <property type="entry name" value="PurK_C"/>
    <property type="match status" value="1"/>
</dbReference>
<proteinExistence type="inferred from homology"/>
<dbReference type="PROSITE" id="PS50975">
    <property type="entry name" value="ATP_GRASP"/>
    <property type="match status" value="1"/>
</dbReference>
<dbReference type="Proteomes" id="UP001583193">
    <property type="component" value="Unassembled WGS sequence"/>
</dbReference>
<evidence type="ECO:0000256" key="2">
    <source>
        <dbReference type="ARBA" id="ARBA00004747"/>
    </source>
</evidence>
<evidence type="ECO:0000256" key="7">
    <source>
        <dbReference type="ARBA" id="ARBA00022755"/>
    </source>
</evidence>
<dbReference type="Gene3D" id="3.30.470.20">
    <property type="entry name" value="ATP-grasp fold, B domain"/>
    <property type="match status" value="1"/>
</dbReference>
<dbReference type="GO" id="GO:0004638">
    <property type="term" value="F:phosphoribosylaminoimidazole carboxylase activity"/>
    <property type="evidence" value="ECO:0007669"/>
    <property type="project" value="UniProtKB-EC"/>
</dbReference>
<gene>
    <name evidence="13" type="primary">ADE2</name>
    <name evidence="13" type="ORF">Plec18167_007483</name>
</gene>
<dbReference type="Pfam" id="PF00731">
    <property type="entry name" value="AIRC"/>
    <property type="match status" value="1"/>
</dbReference>
<organism evidence="13 14">
    <name type="scientific">Paecilomyces lecythidis</name>
    <dbReference type="NCBI Taxonomy" id="3004212"/>
    <lineage>
        <taxon>Eukaryota</taxon>
        <taxon>Fungi</taxon>
        <taxon>Dikarya</taxon>
        <taxon>Ascomycota</taxon>
        <taxon>Pezizomycotina</taxon>
        <taxon>Eurotiomycetes</taxon>
        <taxon>Eurotiomycetidae</taxon>
        <taxon>Eurotiales</taxon>
        <taxon>Thermoascaceae</taxon>
        <taxon>Paecilomyces</taxon>
    </lineage>
</organism>
<evidence type="ECO:0000313" key="14">
    <source>
        <dbReference type="Proteomes" id="UP001583193"/>
    </source>
</evidence>
<comment type="catalytic activity">
    <reaction evidence="1 11">
        <text>5-amino-1-(5-phospho-D-ribosyl)imidazole-4-carboxylate + H(+) = 5-amino-1-(5-phospho-beta-D-ribosyl)imidazole + CO2</text>
        <dbReference type="Rhea" id="RHEA:10792"/>
        <dbReference type="ChEBI" id="CHEBI:15378"/>
        <dbReference type="ChEBI" id="CHEBI:16526"/>
        <dbReference type="ChEBI" id="CHEBI:77657"/>
        <dbReference type="ChEBI" id="CHEBI:137981"/>
        <dbReference type="EC" id="4.1.1.21"/>
    </reaction>
</comment>
<evidence type="ECO:0000256" key="6">
    <source>
        <dbReference type="ARBA" id="ARBA00022741"/>
    </source>
</evidence>
<dbReference type="HAMAP" id="MF_01929">
    <property type="entry name" value="PurE_classI"/>
    <property type="match status" value="1"/>
</dbReference>
<evidence type="ECO:0000256" key="10">
    <source>
        <dbReference type="ARBA" id="ARBA00023239"/>
    </source>
</evidence>
<evidence type="ECO:0000313" key="13">
    <source>
        <dbReference type="EMBL" id="KAL1870349.1"/>
    </source>
</evidence>
<evidence type="ECO:0000256" key="9">
    <source>
        <dbReference type="ARBA" id="ARBA00022840"/>
    </source>
</evidence>
<dbReference type="Gene3D" id="3.40.50.20">
    <property type="match status" value="1"/>
</dbReference>
<dbReference type="Gene3D" id="3.40.50.1970">
    <property type="match status" value="1"/>
</dbReference>
<dbReference type="SUPFAM" id="SSF56059">
    <property type="entry name" value="Glutathione synthetase ATP-binding domain-like"/>
    <property type="match status" value="1"/>
</dbReference>
<dbReference type="InterPro" id="IPR011054">
    <property type="entry name" value="Rudment_hybrid_motif"/>
</dbReference>
<comment type="caution">
    <text evidence="13">The sequence shown here is derived from an EMBL/GenBank/DDBJ whole genome shotgun (WGS) entry which is preliminary data.</text>
</comment>
<dbReference type="InterPro" id="IPR005875">
    <property type="entry name" value="PurK"/>
</dbReference>
<sequence length="595" mass="63673">MAGRIEGSIEDRAVGVLGGGQYGRLLSEAASRLSIPVLALDPSPAAPTKQISAASLLNSSLTHVEGSYTNATDIHSLAEKVDVLTVEIEHVDVQALFQIREKYSTTGGNLGEGIEIFPSPETIAIVQDKLLQKQLLRRNDIPVANFVDLPEPNAENVSQAAKTLGLPLLLKSRRQAYDGRGNFLLRDLADVQRGLETLKAPLFAERYAANVAHEVVVVLVRNAKGEIRSYGAVENVKAGKIGHLVRAPLRQGGKDATLRAQSIAEKVIRSLPDGAVGVFGVELFLLDDGELIVHEIASRPHSSAHYTIEASETSQYENHLRAILALPLGSTELKASSATTLNLRSTPESADEVRSVVRRALETPGATVHLYGKREAPGKADSPKGRKIGHITVVGPSDADVNDRIHKIIGSFNDDPLIPKPPKSHPLPLVSVLMGSDSDLPSIRDAARILDQFKVPFETRIVSAHRTPTLMNDFCKEAASRGVRVIIAGAGGAAHLPGMIASESNLPIVGIPVKGPTLDGVDSLHSIVQMPRGVPVATVGINNSTNAALLAIRILAITDPKYAIAIEEYRANMERVVLQKGERLNELGWTLDGGK</sequence>
<reference evidence="13 14" key="1">
    <citation type="journal article" date="2024" name="IMA Fungus">
        <title>IMA Genome - F19 : A genome assembly and annotation guide to empower mycologists, including annotated draft genome sequences of Ceratocystis pirilliformis, Diaporthe australafricana, Fusarium ophioides, Paecilomyces lecythidis, and Sporothrix stenoceras.</title>
        <authorList>
            <person name="Aylward J."/>
            <person name="Wilson A.M."/>
            <person name="Visagie C.M."/>
            <person name="Spraker J."/>
            <person name="Barnes I."/>
            <person name="Buitendag C."/>
            <person name="Ceriani C."/>
            <person name="Del Mar Angel L."/>
            <person name="du Plessis D."/>
            <person name="Fuchs T."/>
            <person name="Gasser K."/>
            <person name="Kramer D."/>
            <person name="Li W."/>
            <person name="Munsamy K."/>
            <person name="Piso A."/>
            <person name="Price J.L."/>
            <person name="Sonnekus B."/>
            <person name="Thomas C."/>
            <person name="van der Nest A."/>
            <person name="van Dijk A."/>
            <person name="van Heerden A."/>
            <person name="van Vuuren N."/>
            <person name="Yilmaz N."/>
            <person name="Duong T.A."/>
            <person name="van der Merwe N.A."/>
            <person name="Wingfield M.J."/>
            <person name="Wingfield B.D."/>
        </authorList>
    </citation>
    <scope>NUCLEOTIDE SEQUENCE [LARGE SCALE GENOMIC DNA]</scope>
    <source>
        <strain evidence="13 14">CMW 18167</strain>
    </source>
</reference>
<protein>
    <recommendedName>
        <fullName evidence="5 11">Phosphoribosylaminoimidazole carboxylase</fullName>
        <ecNumber evidence="4 11">4.1.1.21</ecNumber>
    </recommendedName>
</protein>
<evidence type="ECO:0000259" key="12">
    <source>
        <dbReference type="PROSITE" id="PS50975"/>
    </source>
</evidence>
<keyword evidence="10 11" id="KW-0456">Lyase</keyword>
<dbReference type="InterPro" id="IPR013815">
    <property type="entry name" value="ATP_grasp_subdomain_1"/>
</dbReference>
<accession>A0ABR3X3Y9</accession>
<dbReference type="InterPro" id="IPR003135">
    <property type="entry name" value="ATP-grasp_carboxylate-amine"/>
</dbReference>
<dbReference type="EMBL" id="JAVDPF010000031">
    <property type="protein sequence ID" value="KAL1870349.1"/>
    <property type="molecule type" value="Genomic_DNA"/>
</dbReference>
<dbReference type="SMART" id="SM01001">
    <property type="entry name" value="AIRC"/>
    <property type="match status" value="1"/>
</dbReference>
<dbReference type="HAMAP" id="MF_01928">
    <property type="entry name" value="PurK"/>
    <property type="match status" value="1"/>
</dbReference>
<feature type="domain" description="ATP-grasp" evidence="12">
    <location>
        <begin position="133"/>
        <end position="324"/>
    </location>
</feature>
<dbReference type="InterPro" id="IPR033747">
    <property type="entry name" value="PurE_ClassI"/>
</dbReference>
<name>A0ABR3X3Y9_9EURO</name>
<dbReference type="SUPFAM" id="SSF52255">
    <property type="entry name" value="N5-CAIR mutase (phosphoribosylaminoimidazole carboxylase, PurE)"/>
    <property type="match status" value="1"/>
</dbReference>
<dbReference type="InterPro" id="IPR000031">
    <property type="entry name" value="PurE_dom"/>
</dbReference>
<dbReference type="SUPFAM" id="SSF51246">
    <property type="entry name" value="Rudiment single hybrid motif"/>
    <property type="match status" value="1"/>
</dbReference>
<dbReference type="InterPro" id="IPR011761">
    <property type="entry name" value="ATP-grasp"/>
</dbReference>
<dbReference type="Gene3D" id="3.30.1490.20">
    <property type="entry name" value="ATP-grasp fold, A domain"/>
    <property type="match status" value="1"/>
</dbReference>
<keyword evidence="7 11" id="KW-0658">Purine biosynthesis</keyword>
<dbReference type="PIRSF" id="PIRSF001340">
    <property type="entry name" value="AIR_carboxylase"/>
    <property type="match status" value="1"/>
</dbReference>
<dbReference type="SUPFAM" id="SSF52440">
    <property type="entry name" value="PreATP-grasp domain"/>
    <property type="match status" value="1"/>
</dbReference>
<evidence type="ECO:0000256" key="1">
    <source>
        <dbReference type="ARBA" id="ARBA00001244"/>
    </source>
</evidence>
<keyword evidence="6 11" id="KW-0547">Nucleotide-binding</keyword>
<keyword evidence="14" id="KW-1185">Reference proteome</keyword>
<dbReference type="InterPro" id="IPR016185">
    <property type="entry name" value="PreATP-grasp_dom_sf"/>
</dbReference>
<keyword evidence="8 11" id="KW-0210">Decarboxylase</keyword>
<dbReference type="EC" id="4.1.1.21" evidence="4 11"/>
<evidence type="ECO:0000256" key="4">
    <source>
        <dbReference type="ARBA" id="ARBA00012329"/>
    </source>
</evidence>
<dbReference type="NCBIfam" id="TIGR01162">
    <property type="entry name" value="purE"/>
    <property type="match status" value="1"/>
</dbReference>
<dbReference type="InterPro" id="IPR040686">
    <property type="entry name" value="PurK_C"/>
</dbReference>
<dbReference type="InterPro" id="IPR016301">
    <property type="entry name" value="Ade2_fungi/plant"/>
</dbReference>
<evidence type="ECO:0000256" key="11">
    <source>
        <dbReference type="PIRNR" id="PIRNR001340"/>
    </source>
</evidence>
<dbReference type="PANTHER" id="PTHR11609:SF5">
    <property type="entry name" value="PHOSPHORIBOSYLAMINOIMIDAZOLE CARBOXYLASE"/>
    <property type="match status" value="1"/>
</dbReference>